<evidence type="ECO:0000313" key="5">
    <source>
        <dbReference type="Proteomes" id="UP000759537"/>
    </source>
</evidence>
<feature type="transmembrane region" description="Helical" evidence="2">
    <location>
        <begin position="192"/>
        <end position="213"/>
    </location>
</feature>
<dbReference type="EMBL" id="WHVB01000026">
    <property type="protein sequence ID" value="KAF8470277.1"/>
    <property type="molecule type" value="Genomic_DNA"/>
</dbReference>
<dbReference type="OrthoDB" id="3219854at2759"/>
<dbReference type="Proteomes" id="UP000759537">
    <property type="component" value="Unassembled WGS sequence"/>
</dbReference>
<reference evidence="4" key="1">
    <citation type="submission" date="2019-10" db="EMBL/GenBank/DDBJ databases">
        <authorList>
            <consortium name="DOE Joint Genome Institute"/>
            <person name="Kuo A."/>
            <person name="Miyauchi S."/>
            <person name="Kiss E."/>
            <person name="Drula E."/>
            <person name="Kohler A."/>
            <person name="Sanchez-Garcia M."/>
            <person name="Andreopoulos B."/>
            <person name="Barry K.W."/>
            <person name="Bonito G."/>
            <person name="Buee M."/>
            <person name="Carver A."/>
            <person name="Chen C."/>
            <person name="Cichocki N."/>
            <person name="Clum A."/>
            <person name="Culley D."/>
            <person name="Crous P.W."/>
            <person name="Fauchery L."/>
            <person name="Girlanda M."/>
            <person name="Hayes R."/>
            <person name="Keri Z."/>
            <person name="LaButti K."/>
            <person name="Lipzen A."/>
            <person name="Lombard V."/>
            <person name="Magnuson J."/>
            <person name="Maillard F."/>
            <person name="Morin E."/>
            <person name="Murat C."/>
            <person name="Nolan M."/>
            <person name="Ohm R."/>
            <person name="Pangilinan J."/>
            <person name="Pereira M."/>
            <person name="Perotto S."/>
            <person name="Peter M."/>
            <person name="Riley R."/>
            <person name="Sitrit Y."/>
            <person name="Stielow B."/>
            <person name="Szollosi G."/>
            <person name="Zifcakova L."/>
            <person name="Stursova M."/>
            <person name="Spatafora J.W."/>
            <person name="Tedersoo L."/>
            <person name="Vaario L.-M."/>
            <person name="Yamada A."/>
            <person name="Yan M."/>
            <person name="Wang P."/>
            <person name="Xu J."/>
            <person name="Bruns T."/>
            <person name="Baldrian P."/>
            <person name="Vilgalys R."/>
            <person name="Henrissat B."/>
            <person name="Grigoriev I.V."/>
            <person name="Hibbett D."/>
            <person name="Nagy L.G."/>
            <person name="Martin F.M."/>
        </authorList>
    </citation>
    <scope>NUCLEOTIDE SEQUENCE</scope>
    <source>
        <strain evidence="4">Prilba</strain>
    </source>
</reference>
<dbReference type="Pfam" id="PF20153">
    <property type="entry name" value="DUF6535"/>
    <property type="match status" value="1"/>
</dbReference>
<evidence type="ECO:0000256" key="2">
    <source>
        <dbReference type="SAM" id="Phobius"/>
    </source>
</evidence>
<accession>A0A9P5MQN4</accession>
<feature type="region of interest" description="Disordered" evidence="1">
    <location>
        <begin position="1"/>
        <end position="32"/>
    </location>
</feature>
<keyword evidence="2" id="KW-0812">Transmembrane</keyword>
<feature type="transmembrane region" description="Helical" evidence="2">
    <location>
        <begin position="57"/>
        <end position="77"/>
    </location>
</feature>
<reference evidence="4" key="2">
    <citation type="journal article" date="2020" name="Nat. Commun.">
        <title>Large-scale genome sequencing of mycorrhizal fungi provides insights into the early evolution of symbiotic traits.</title>
        <authorList>
            <person name="Miyauchi S."/>
            <person name="Kiss E."/>
            <person name="Kuo A."/>
            <person name="Drula E."/>
            <person name="Kohler A."/>
            <person name="Sanchez-Garcia M."/>
            <person name="Morin E."/>
            <person name="Andreopoulos B."/>
            <person name="Barry K.W."/>
            <person name="Bonito G."/>
            <person name="Buee M."/>
            <person name="Carver A."/>
            <person name="Chen C."/>
            <person name="Cichocki N."/>
            <person name="Clum A."/>
            <person name="Culley D."/>
            <person name="Crous P.W."/>
            <person name="Fauchery L."/>
            <person name="Girlanda M."/>
            <person name="Hayes R.D."/>
            <person name="Keri Z."/>
            <person name="LaButti K."/>
            <person name="Lipzen A."/>
            <person name="Lombard V."/>
            <person name="Magnuson J."/>
            <person name="Maillard F."/>
            <person name="Murat C."/>
            <person name="Nolan M."/>
            <person name="Ohm R.A."/>
            <person name="Pangilinan J."/>
            <person name="Pereira M.F."/>
            <person name="Perotto S."/>
            <person name="Peter M."/>
            <person name="Pfister S."/>
            <person name="Riley R."/>
            <person name="Sitrit Y."/>
            <person name="Stielow J.B."/>
            <person name="Szollosi G."/>
            <person name="Zifcakova L."/>
            <person name="Stursova M."/>
            <person name="Spatafora J.W."/>
            <person name="Tedersoo L."/>
            <person name="Vaario L.M."/>
            <person name="Yamada A."/>
            <person name="Yan M."/>
            <person name="Wang P."/>
            <person name="Xu J."/>
            <person name="Bruns T."/>
            <person name="Baldrian P."/>
            <person name="Vilgalys R."/>
            <person name="Dunand C."/>
            <person name="Henrissat B."/>
            <person name="Grigoriev I.V."/>
            <person name="Hibbett D."/>
            <person name="Nagy L.G."/>
            <person name="Martin F.M."/>
        </authorList>
    </citation>
    <scope>NUCLEOTIDE SEQUENCE</scope>
    <source>
        <strain evidence="4">Prilba</strain>
    </source>
</reference>
<dbReference type="InterPro" id="IPR045338">
    <property type="entry name" value="DUF6535"/>
</dbReference>
<dbReference type="AlphaFoldDB" id="A0A9P5MQN4"/>
<evidence type="ECO:0000313" key="4">
    <source>
        <dbReference type="EMBL" id="KAF8470277.1"/>
    </source>
</evidence>
<gene>
    <name evidence="4" type="ORF">DFH94DRAFT_214631</name>
</gene>
<feature type="transmembrane region" description="Helical" evidence="2">
    <location>
        <begin position="124"/>
        <end position="146"/>
    </location>
</feature>
<proteinExistence type="predicted"/>
<protein>
    <recommendedName>
        <fullName evidence="3">DUF6535 domain-containing protein</fullName>
    </recommendedName>
</protein>
<organism evidence="4 5">
    <name type="scientific">Russula ochroleuca</name>
    <dbReference type="NCBI Taxonomy" id="152965"/>
    <lineage>
        <taxon>Eukaryota</taxon>
        <taxon>Fungi</taxon>
        <taxon>Dikarya</taxon>
        <taxon>Basidiomycota</taxon>
        <taxon>Agaricomycotina</taxon>
        <taxon>Agaricomycetes</taxon>
        <taxon>Russulales</taxon>
        <taxon>Russulaceae</taxon>
        <taxon>Russula</taxon>
    </lineage>
</organism>
<feature type="transmembrane region" description="Helical" evidence="2">
    <location>
        <begin position="219"/>
        <end position="243"/>
    </location>
</feature>
<feature type="domain" description="DUF6535" evidence="3">
    <location>
        <begin position="35"/>
        <end position="214"/>
    </location>
</feature>
<comment type="caution">
    <text evidence="4">The sequence shown here is derived from an EMBL/GenBank/DDBJ whole genome shotgun (WGS) entry which is preliminary data.</text>
</comment>
<feature type="compositionally biased region" description="Polar residues" evidence="1">
    <location>
        <begin position="1"/>
        <end position="11"/>
    </location>
</feature>
<sequence length="379" mass="43022">MATGLNQYRTTQRGHRSHQKGESSFGDSSGPLFSMYSDATEKEDNKMTDRWKADADGILFFTGLFSAATAALLAVTVQDLRPNSQDTSAFYLGNIYEVLADPNATRSSIPSPVAKPPPFSPPRYAVWVNSLWFLSLVMSLSCALWATSLQQWARRYIRLTQPERCSPERRARMRGFFAKGVKKMHIPWAVEGLPTLLHLSLFLFFGGLVIFLFNINQEVFTYVVCWIGVFSMVYVLITVLPLIRLHSPYYTPLSILAQLPYAGILYATFKVLASVTSHYDRHFFTSWHYRNLRDRYRGWMLGGVEVIAEEMALDQSLDIDVGILDWTIGALGDDDSLEKFFEAVPGFFNSKVVKDLREDLPDDTSTRLSDTLDRFLIVQ</sequence>
<keyword evidence="2" id="KW-0472">Membrane</keyword>
<evidence type="ECO:0000259" key="3">
    <source>
        <dbReference type="Pfam" id="PF20153"/>
    </source>
</evidence>
<keyword evidence="5" id="KW-1185">Reference proteome</keyword>
<name>A0A9P5MQN4_9AGAM</name>
<evidence type="ECO:0000256" key="1">
    <source>
        <dbReference type="SAM" id="MobiDB-lite"/>
    </source>
</evidence>
<keyword evidence="2" id="KW-1133">Transmembrane helix</keyword>